<evidence type="ECO:0000313" key="1">
    <source>
        <dbReference type="EMBL" id="ACK67537.1"/>
    </source>
</evidence>
<sequence length="351" mass="41059">MNKITQNKTSLEPELNNPESEVSIWKRPVFGEKSLVDDLFQKFNKPEISESSILMHNREMIDLRVFAKTAEAIDNEKFGNEEFLIFVKIKCMLRKGLDNYAGLYDSMELFKVAIEAKDSFIALDQTELRYRGSKQQQFYKFVEQLLADHKDNESFRQNVQAQLSDIVAQIKTEEGKEALESYAQNLDKISKHDLGLKLLSLFKAHQLADYSILRVISEIIQGLNKQDLRDFKSLMSLVMVNYQVFEQLRKIIGLSDKQNTPEVYARLLQYTALSNRHSISYLKFEELVKVLRKWFYPYQAIVGIRQEHPAKDYKLPKEFTEPIPGVEVYEKYKKWFTDKKTGITYINFGKS</sequence>
<organism evidence="1 2">
    <name type="scientific">Rippkaea orientalis (strain PCC 8801 / RF-1)</name>
    <name type="common">Cyanothece sp. (strain PCC 8801)</name>
    <dbReference type="NCBI Taxonomy" id="41431"/>
    <lineage>
        <taxon>Bacteria</taxon>
        <taxon>Bacillati</taxon>
        <taxon>Cyanobacteriota</taxon>
        <taxon>Cyanophyceae</taxon>
        <taxon>Oscillatoriophycideae</taxon>
        <taxon>Chroococcales</taxon>
        <taxon>Aphanothecaceae</taxon>
        <taxon>Rippkaea</taxon>
        <taxon>Rippkaea orientalis</taxon>
    </lineage>
</organism>
<dbReference type="HOGENOM" id="CLU_828243_0_0_3"/>
<reference evidence="2" key="1">
    <citation type="journal article" date="2011" name="MBio">
        <title>Novel metabolic attributes of the genus Cyanothece, comprising a group of unicellular nitrogen-fixing Cyanobacteria.</title>
        <authorList>
            <person name="Bandyopadhyay A."/>
            <person name="Elvitigala T."/>
            <person name="Welsh E."/>
            <person name="Stockel J."/>
            <person name="Liberton M."/>
            <person name="Min H."/>
            <person name="Sherman L.A."/>
            <person name="Pakrasi H.B."/>
        </authorList>
    </citation>
    <scope>NUCLEOTIDE SEQUENCE [LARGE SCALE GENOMIC DNA]</scope>
    <source>
        <strain evidence="2">PCC 8801</strain>
    </source>
</reference>
<evidence type="ECO:0000313" key="2">
    <source>
        <dbReference type="Proteomes" id="UP000008204"/>
    </source>
</evidence>
<dbReference type="EMBL" id="CP001287">
    <property type="protein sequence ID" value="ACK67537.1"/>
    <property type="molecule type" value="Genomic_DNA"/>
</dbReference>
<gene>
    <name evidence="1" type="ordered locus">PCC8801_3574</name>
</gene>
<protein>
    <submittedName>
        <fullName evidence="1">Uncharacterized protein</fullName>
    </submittedName>
</protein>
<dbReference type="eggNOG" id="ENOG502ZCIK">
    <property type="taxonomic scope" value="Bacteria"/>
</dbReference>
<dbReference type="RefSeq" id="WP_012596795.1">
    <property type="nucleotide sequence ID" value="NC_011726.1"/>
</dbReference>
<accession>B7K1J5</accession>
<dbReference type="AlphaFoldDB" id="B7K1J5"/>
<keyword evidence="2" id="KW-1185">Reference proteome</keyword>
<dbReference type="KEGG" id="cyp:PCC8801_3574"/>
<dbReference type="OrthoDB" id="560641at2"/>
<name>B7K1J5_RIPO1</name>
<proteinExistence type="predicted"/>
<dbReference type="Proteomes" id="UP000008204">
    <property type="component" value="Chromosome"/>
</dbReference>